<comment type="caution">
    <text evidence="1">The sequence shown here is derived from an EMBL/GenBank/DDBJ whole genome shotgun (WGS) entry which is preliminary data.</text>
</comment>
<reference evidence="1 2" key="1">
    <citation type="submission" date="2019-06" db="EMBL/GenBank/DDBJ databases">
        <title>A novel bacterium of genus Pontibacter, isolated from marine sediment.</title>
        <authorList>
            <person name="Huang H."/>
            <person name="Mo K."/>
            <person name="Hu Y."/>
        </authorList>
    </citation>
    <scope>NUCLEOTIDE SEQUENCE [LARGE SCALE GENOMIC DNA]</scope>
    <source>
        <strain evidence="1 2">HB172049</strain>
    </source>
</reference>
<dbReference type="EMBL" id="VFRQ01000006">
    <property type="protein sequence ID" value="TPE43584.1"/>
    <property type="molecule type" value="Genomic_DNA"/>
</dbReference>
<dbReference type="RefSeq" id="WP_140621887.1">
    <property type="nucleotide sequence ID" value="NZ_VFRQ01000006.1"/>
</dbReference>
<dbReference type="OrthoDB" id="9919899at2"/>
<gene>
    <name evidence="1" type="ORF">FJM65_12575</name>
</gene>
<protein>
    <submittedName>
        <fullName evidence="1">Uncharacterized protein</fullName>
    </submittedName>
</protein>
<dbReference type="AlphaFoldDB" id="A0A501W661"/>
<dbReference type="PROSITE" id="PS51257">
    <property type="entry name" value="PROKAR_LIPOPROTEIN"/>
    <property type="match status" value="1"/>
</dbReference>
<evidence type="ECO:0000313" key="2">
    <source>
        <dbReference type="Proteomes" id="UP000316727"/>
    </source>
</evidence>
<evidence type="ECO:0000313" key="1">
    <source>
        <dbReference type="EMBL" id="TPE43584.1"/>
    </source>
</evidence>
<name>A0A501W661_9BACT</name>
<sequence>MNKSIFRIFYVLMLLWLSQGCGESEETFTYYRFPDNGNEEKVITKVVLDNKIYFVNSYYNKKEEPEAYISPLSGLDNYYVCYLHQNGDESYLITNMGEWQVVGEPKDFILIDKAENFNEVTADKSGKYKLSTGNIRP</sequence>
<accession>A0A501W661</accession>
<organism evidence="1 2">
    <name type="scientific">Pontibacter mangrovi</name>
    <dbReference type="NCBI Taxonomy" id="2589816"/>
    <lineage>
        <taxon>Bacteria</taxon>
        <taxon>Pseudomonadati</taxon>
        <taxon>Bacteroidota</taxon>
        <taxon>Cytophagia</taxon>
        <taxon>Cytophagales</taxon>
        <taxon>Hymenobacteraceae</taxon>
        <taxon>Pontibacter</taxon>
    </lineage>
</organism>
<proteinExistence type="predicted"/>
<dbReference type="Proteomes" id="UP000316727">
    <property type="component" value="Unassembled WGS sequence"/>
</dbReference>
<keyword evidence="2" id="KW-1185">Reference proteome</keyword>